<organism evidence="1">
    <name type="scientific">Anopheles triannulatus</name>
    <dbReference type="NCBI Taxonomy" id="58253"/>
    <lineage>
        <taxon>Eukaryota</taxon>
        <taxon>Metazoa</taxon>
        <taxon>Ecdysozoa</taxon>
        <taxon>Arthropoda</taxon>
        <taxon>Hexapoda</taxon>
        <taxon>Insecta</taxon>
        <taxon>Pterygota</taxon>
        <taxon>Neoptera</taxon>
        <taxon>Endopterygota</taxon>
        <taxon>Diptera</taxon>
        <taxon>Nematocera</taxon>
        <taxon>Culicoidea</taxon>
        <taxon>Culicidae</taxon>
        <taxon>Anophelinae</taxon>
        <taxon>Anopheles</taxon>
    </lineage>
</organism>
<name>A0A2M4B1Z1_9DIPT</name>
<sequence>MALRMMVCRKSAGAPLAGFSPFTAASVVSPLAAVVASSLLSSGTGAPATLAYANNPSKSKTTRYFIFITAS</sequence>
<evidence type="ECO:0000313" key="1">
    <source>
        <dbReference type="EMBL" id="MBW47040.1"/>
    </source>
</evidence>
<dbReference type="EMBL" id="GGFK01013719">
    <property type="protein sequence ID" value="MBW47040.1"/>
    <property type="molecule type" value="Transcribed_RNA"/>
</dbReference>
<reference evidence="1" key="1">
    <citation type="submission" date="2018-01" db="EMBL/GenBank/DDBJ databases">
        <title>An insight into the sialome of Amazonian anophelines.</title>
        <authorList>
            <person name="Ribeiro J.M."/>
            <person name="Scarpassa V."/>
            <person name="Calvo E."/>
        </authorList>
    </citation>
    <scope>NUCLEOTIDE SEQUENCE</scope>
    <source>
        <tissue evidence="1">Salivary glands</tissue>
    </source>
</reference>
<proteinExistence type="predicted"/>
<dbReference type="AlphaFoldDB" id="A0A2M4B1Z1"/>
<protein>
    <submittedName>
        <fullName evidence="1">Putative secreted protein</fullName>
    </submittedName>
</protein>
<accession>A0A2M4B1Z1</accession>